<dbReference type="Proteomes" id="UP000823771">
    <property type="component" value="Unassembled WGS sequence"/>
</dbReference>
<feature type="domain" description="DUF4136" evidence="2">
    <location>
        <begin position="34"/>
        <end position="219"/>
    </location>
</feature>
<comment type="caution">
    <text evidence="3">The sequence shown here is derived from an EMBL/GenBank/DDBJ whole genome shotgun (WGS) entry which is preliminary data.</text>
</comment>
<dbReference type="InterPro" id="IPR025411">
    <property type="entry name" value="DUF4136"/>
</dbReference>
<evidence type="ECO:0000313" key="3">
    <source>
        <dbReference type="EMBL" id="MBO8477824.1"/>
    </source>
</evidence>
<name>A0A9D9IRP4_9BACT</name>
<dbReference type="Pfam" id="PF13590">
    <property type="entry name" value="DUF4136"/>
    <property type="match status" value="1"/>
</dbReference>
<organism evidence="3 4">
    <name type="scientific">Candidatus Cryptobacteroides excrementipullorum</name>
    <dbReference type="NCBI Taxonomy" id="2840761"/>
    <lineage>
        <taxon>Bacteria</taxon>
        <taxon>Pseudomonadati</taxon>
        <taxon>Bacteroidota</taxon>
        <taxon>Bacteroidia</taxon>
        <taxon>Bacteroidales</taxon>
        <taxon>Candidatus Cryptobacteroides</taxon>
    </lineage>
</organism>
<dbReference type="EMBL" id="JADILZ010000027">
    <property type="protein sequence ID" value="MBO8477824.1"/>
    <property type="molecule type" value="Genomic_DNA"/>
</dbReference>
<evidence type="ECO:0000259" key="2">
    <source>
        <dbReference type="Pfam" id="PF13590"/>
    </source>
</evidence>
<accession>A0A9D9IRP4</accession>
<sequence>MKRKYILFAAALAVMASACEKVPSSDEFDGEFLVYTARSETADFSAYTSFTVADSIFVIDGETGSFALNDWGKSLRSQYIKELESCGYTYVDTGKLDNDHAQDAPEGNKADLAVQISYVVSTSYFTAHYPVNPYWWASYPGYWYPGYWGDWGYWYYSFPVTYSYSTHSLLTEMVDLTAETGDDKPLPVVWNSYIDGSIGSTRGDAARFTRAVTQSFEQSEYLDRN</sequence>
<protein>
    <submittedName>
        <fullName evidence="3">DUF4136 domain-containing protein</fullName>
    </submittedName>
</protein>
<dbReference type="PROSITE" id="PS51257">
    <property type="entry name" value="PROKAR_LIPOPROTEIN"/>
    <property type="match status" value="1"/>
</dbReference>
<gene>
    <name evidence="3" type="ORF">IAB80_02865</name>
</gene>
<feature type="chain" id="PRO_5039219132" evidence="1">
    <location>
        <begin position="19"/>
        <end position="225"/>
    </location>
</feature>
<proteinExistence type="predicted"/>
<evidence type="ECO:0000313" key="4">
    <source>
        <dbReference type="Proteomes" id="UP000823771"/>
    </source>
</evidence>
<keyword evidence="1" id="KW-0732">Signal</keyword>
<reference evidence="3" key="1">
    <citation type="submission" date="2020-10" db="EMBL/GenBank/DDBJ databases">
        <authorList>
            <person name="Gilroy R."/>
        </authorList>
    </citation>
    <scope>NUCLEOTIDE SEQUENCE</scope>
    <source>
        <strain evidence="3">2478</strain>
    </source>
</reference>
<reference evidence="3" key="2">
    <citation type="journal article" date="2021" name="PeerJ">
        <title>Extensive microbial diversity within the chicken gut microbiome revealed by metagenomics and culture.</title>
        <authorList>
            <person name="Gilroy R."/>
            <person name="Ravi A."/>
            <person name="Getino M."/>
            <person name="Pursley I."/>
            <person name="Horton D.L."/>
            <person name="Alikhan N.F."/>
            <person name="Baker D."/>
            <person name="Gharbi K."/>
            <person name="Hall N."/>
            <person name="Watson M."/>
            <person name="Adriaenssens E.M."/>
            <person name="Foster-Nyarko E."/>
            <person name="Jarju S."/>
            <person name="Secka A."/>
            <person name="Antonio M."/>
            <person name="Oren A."/>
            <person name="Chaudhuri R.R."/>
            <person name="La Ragione R."/>
            <person name="Hildebrand F."/>
            <person name="Pallen M.J."/>
        </authorList>
    </citation>
    <scope>NUCLEOTIDE SEQUENCE</scope>
    <source>
        <strain evidence="3">2478</strain>
    </source>
</reference>
<dbReference type="Gene3D" id="3.30.160.670">
    <property type="match status" value="1"/>
</dbReference>
<dbReference type="AlphaFoldDB" id="A0A9D9IRP4"/>
<evidence type="ECO:0000256" key="1">
    <source>
        <dbReference type="SAM" id="SignalP"/>
    </source>
</evidence>
<feature type="signal peptide" evidence="1">
    <location>
        <begin position="1"/>
        <end position="18"/>
    </location>
</feature>